<accession>A0A9Q1EB54</accession>
<keyword evidence="3" id="KW-1185">Reference proteome</keyword>
<dbReference type="EMBL" id="JAINUF010000020">
    <property type="protein sequence ID" value="KAJ8335512.1"/>
    <property type="molecule type" value="Genomic_DNA"/>
</dbReference>
<feature type="region of interest" description="Disordered" evidence="1">
    <location>
        <begin position="48"/>
        <end position="72"/>
    </location>
</feature>
<feature type="compositionally biased region" description="Low complexity" evidence="1">
    <location>
        <begin position="48"/>
        <end position="62"/>
    </location>
</feature>
<evidence type="ECO:0000313" key="3">
    <source>
        <dbReference type="Proteomes" id="UP001152622"/>
    </source>
</evidence>
<feature type="region of interest" description="Disordered" evidence="1">
    <location>
        <begin position="125"/>
        <end position="146"/>
    </location>
</feature>
<dbReference type="AlphaFoldDB" id="A0A9Q1EB54"/>
<reference evidence="2" key="1">
    <citation type="journal article" date="2023" name="Science">
        <title>Genome structures resolve the early diversification of teleost fishes.</title>
        <authorList>
            <person name="Parey E."/>
            <person name="Louis A."/>
            <person name="Montfort J."/>
            <person name="Bouchez O."/>
            <person name="Roques C."/>
            <person name="Iampietro C."/>
            <person name="Lluch J."/>
            <person name="Castinel A."/>
            <person name="Donnadieu C."/>
            <person name="Desvignes T."/>
            <person name="Floi Bucao C."/>
            <person name="Jouanno E."/>
            <person name="Wen M."/>
            <person name="Mejri S."/>
            <person name="Dirks R."/>
            <person name="Jansen H."/>
            <person name="Henkel C."/>
            <person name="Chen W.J."/>
            <person name="Zahm M."/>
            <person name="Cabau C."/>
            <person name="Klopp C."/>
            <person name="Thompson A.W."/>
            <person name="Robinson-Rechavi M."/>
            <person name="Braasch I."/>
            <person name="Lecointre G."/>
            <person name="Bobe J."/>
            <person name="Postlethwait J.H."/>
            <person name="Berthelot C."/>
            <person name="Roest Crollius H."/>
            <person name="Guiguen Y."/>
        </authorList>
    </citation>
    <scope>NUCLEOTIDE SEQUENCE</scope>
    <source>
        <strain evidence="2">WJC10195</strain>
    </source>
</reference>
<protein>
    <submittedName>
        <fullName evidence="2">Uncharacterized protein</fullName>
    </submittedName>
</protein>
<evidence type="ECO:0000313" key="2">
    <source>
        <dbReference type="EMBL" id="KAJ8335512.1"/>
    </source>
</evidence>
<dbReference type="Proteomes" id="UP001152622">
    <property type="component" value="Chromosome 20"/>
</dbReference>
<evidence type="ECO:0000256" key="1">
    <source>
        <dbReference type="SAM" id="MobiDB-lite"/>
    </source>
</evidence>
<comment type="caution">
    <text evidence="2">The sequence shown here is derived from an EMBL/GenBank/DDBJ whole genome shotgun (WGS) entry which is preliminary data.</text>
</comment>
<gene>
    <name evidence="2" type="ORF">SKAU_G00388540</name>
</gene>
<proteinExistence type="predicted"/>
<name>A0A9Q1EB54_SYNKA</name>
<sequence length="173" mass="18544">MREKPEGLGRGTAAARTRVHFETKGCGISVVVRERGLAPGGLQVHALPKAKSPACPSSPALKPNRRRAPSPDEWVTRATAFLSESAEKPSANPASELDSLRADLAIAALRLCREFELRVLDSSRQPTAGGLEGETHPNVPPVSGSALAQSRGYFRESLQPRMLLKRLTCLISA</sequence>
<organism evidence="2 3">
    <name type="scientific">Synaphobranchus kaupii</name>
    <name type="common">Kaup's arrowtooth eel</name>
    <dbReference type="NCBI Taxonomy" id="118154"/>
    <lineage>
        <taxon>Eukaryota</taxon>
        <taxon>Metazoa</taxon>
        <taxon>Chordata</taxon>
        <taxon>Craniata</taxon>
        <taxon>Vertebrata</taxon>
        <taxon>Euteleostomi</taxon>
        <taxon>Actinopterygii</taxon>
        <taxon>Neopterygii</taxon>
        <taxon>Teleostei</taxon>
        <taxon>Anguilliformes</taxon>
        <taxon>Synaphobranchidae</taxon>
        <taxon>Synaphobranchus</taxon>
    </lineage>
</organism>